<protein>
    <submittedName>
        <fullName evidence="7">Gamma-D-glutamyl-L-lysine endopeptidase</fullName>
        <ecNumber evidence="7">3.4.-.-</ecNumber>
    </submittedName>
</protein>
<dbReference type="PANTHER" id="PTHR47053">
    <property type="entry name" value="MUREIN DD-ENDOPEPTIDASE MEPH-RELATED"/>
    <property type="match status" value="1"/>
</dbReference>
<dbReference type="InterPro" id="IPR000064">
    <property type="entry name" value="NLP_P60_dom"/>
</dbReference>
<accession>A0A518C016</accession>
<comment type="similarity">
    <text evidence="1">Belongs to the peptidase C40 family.</text>
</comment>
<evidence type="ECO:0000256" key="3">
    <source>
        <dbReference type="ARBA" id="ARBA00022801"/>
    </source>
</evidence>
<sequence precursor="true">MMRVLPVGLLALAFLNGCTMTTPSELTTKVDEVDVDEQNVPTGQIRRGMVVGDAGGKSREQRIYEKTIGLIEPDLMGRPEKLEQYVALYRSKFTGDKRLFHFDVTAEHDAASGVVTLTGTAEYAEHVEGVAKMLGYMGFERVENRIKLLPDPSLDGMLYGVVGAQQAFIYSATSEPRETITQTVFGDTVYILAATAEATYLVHSPDGYTGYIAQSDVLARDAAGIADWRGRDQAVLTRELEVDGRVLRLGVSLPVEHESAETATVLLPDGGTASLPADAVAIHRDEADPRSEGAIAAAMELRGIPYVWGGIASDGVDCSGMVQITHRSQGVLLPRDADMQGSVGALTGTRWHRDLIRRGDLMLFLGSRGTINHVGIYLGEGQYIESASGGVKITSLREGDENYSAKRDASFCFAKRLFK</sequence>
<dbReference type="GO" id="GO:0006508">
    <property type="term" value="P:proteolysis"/>
    <property type="evidence" value="ECO:0007669"/>
    <property type="project" value="UniProtKB-KW"/>
</dbReference>
<feature type="domain" description="NlpC/P60" evidence="6">
    <location>
        <begin position="288"/>
        <end position="418"/>
    </location>
</feature>
<keyword evidence="3 7" id="KW-0378">Hydrolase</keyword>
<dbReference type="Pfam" id="PF00877">
    <property type="entry name" value="NLPC_P60"/>
    <property type="match status" value="1"/>
</dbReference>
<keyword evidence="4" id="KW-0788">Thiol protease</keyword>
<dbReference type="EMBL" id="CP036280">
    <property type="protein sequence ID" value="QDU72567.1"/>
    <property type="molecule type" value="Genomic_DNA"/>
</dbReference>
<keyword evidence="2" id="KW-0645">Protease</keyword>
<dbReference type="InterPro" id="IPR038765">
    <property type="entry name" value="Papain-like_cys_pep_sf"/>
</dbReference>
<dbReference type="SUPFAM" id="SSF54001">
    <property type="entry name" value="Cysteine proteinases"/>
    <property type="match status" value="1"/>
</dbReference>
<keyword evidence="5" id="KW-0732">Signal</keyword>
<evidence type="ECO:0000256" key="4">
    <source>
        <dbReference type="ARBA" id="ARBA00022807"/>
    </source>
</evidence>
<evidence type="ECO:0000256" key="5">
    <source>
        <dbReference type="SAM" id="SignalP"/>
    </source>
</evidence>
<feature type="signal peptide" evidence="5">
    <location>
        <begin position="1"/>
        <end position="21"/>
    </location>
</feature>
<evidence type="ECO:0000313" key="7">
    <source>
        <dbReference type="EMBL" id="QDU72567.1"/>
    </source>
</evidence>
<dbReference type="PANTHER" id="PTHR47053:SF1">
    <property type="entry name" value="MUREIN DD-ENDOPEPTIDASE MEPH-RELATED"/>
    <property type="match status" value="1"/>
</dbReference>
<dbReference type="Gene3D" id="2.30.30.40">
    <property type="entry name" value="SH3 Domains"/>
    <property type="match status" value="1"/>
</dbReference>
<evidence type="ECO:0000259" key="6">
    <source>
        <dbReference type="PROSITE" id="PS51935"/>
    </source>
</evidence>
<evidence type="ECO:0000313" key="8">
    <source>
        <dbReference type="Proteomes" id="UP000320386"/>
    </source>
</evidence>
<dbReference type="Gene3D" id="3.90.1720.10">
    <property type="entry name" value="endopeptidase domain like (from Nostoc punctiforme)"/>
    <property type="match status" value="1"/>
</dbReference>
<reference evidence="7 8" key="1">
    <citation type="submission" date="2019-02" db="EMBL/GenBank/DDBJ databases">
        <title>Deep-cultivation of Planctomycetes and their phenomic and genomic characterization uncovers novel biology.</title>
        <authorList>
            <person name="Wiegand S."/>
            <person name="Jogler M."/>
            <person name="Boedeker C."/>
            <person name="Pinto D."/>
            <person name="Vollmers J."/>
            <person name="Rivas-Marin E."/>
            <person name="Kohn T."/>
            <person name="Peeters S.H."/>
            <person name="Heuer A."/>
            <person name="Rast P."/>
            <person name="Oberbeckmann S."/>
            <person name="Bunk B."/>
            <person name="Jeske O."/>
            <person name="Meyerdierks A."/>
            <person name="Storesund J.E."/>
            <person name="Kallscheuer N."/>
            <person name="Luecker S."/>
            <person name="Lage O.M."/>
            <person name="Pohl T."/>
            <person name="Merkel B.J."/>
            <person name="Hornburger P."/>
            <person name="Mueller R.-W."/>
            <person name="Bruemmer F."/>
            <person name="Labrenz M."/>
            <person name="Spormann A.M."/>
            <person name="Op den Camp H."/>
            <person name="Overmann J."/>
            <person name="Amann R."/>
            <person name="Jetten M.S.M."/>
            <person name="Mascher T."/>
            <person name="Medema M.H."/>
            <person name="Devos D.P."/>
            <person name="Kaster A.-K."/>
            <person name="Ovreas L."/>
            <person name="Rohde M."/>
            <person name="Galperin M.Y."/>
            <person name="Jogler C."/>
        </authorList>
    </citation>
    <scope>NUCLEOTIDE SEQUENCE [LARGE SCALE GENOMIC DNA]</scope>
    <source>
        <strain evidence="7 8">Pan265</strain>
    </source>
</reference>
<keyword evidence="8" id="KW-1185">Reference proteome</keyword>
<dbReference type="PROSITE" id="PS51935">
    <property type="entry name" value="NLPC_P60"/>
    <property type="match status" value="1"/>
</dbReference>
<dbReference type="EC" id="3.4.-.-" evidence="7"/>
<gene>
    <name evidence="7" type="primary">ykfC</name>
    <name evidence="7" type="ORF">Pan265_24370</name>
</gene>
<feature type="chain" id="PRO_5021723307" evidence="5">
    <location>
        <begin position="22"/>
        <end position="419"/>
    </location>
</feature>
<dbReference type="GO" id="GO:0008234">
    <property type="term" value="F:cysteine-type peptidase activity"/>
    <property type="evidence" value="ECO:0007669"/>
    <property type="project" value="UniProtKB-KW"/>
</dbReference>
<organism evidence="7 8">
    <name type="scientific">Mucisphaera calidilacus</name>
    <dbReference type="NCBI Taxonomy" id="2527982"/>
    <lineage>
        <taxon>Bacteria</taxon>
        <taxon>Pseudomonadati</taxon>
        <taxon>Planctomycetota</taxon>
        <taxon>Phycisphaerae</taxon>
        <taxon>Phycisphaerales</taxon>
        <taxon>Phycisphaeraceae</taxon>
        <taxon>Mucisphaera</taxon>
    </lineage>
</organism>
<evidence type="ECO:0000256" key="2">
    <source>
        <dbReference type="ARBA" id="ARBA00022670"/>
    </source>
</evidence>
<dbReference type="KEGG" id="mcad:Pan265_24370"/>
<dbReference type="Proteomes" id="UP000320386">
    <property type="component" value="Chromosome"/>
</dbReference>
<name>A0A518C016_9BACT</name>
<evidence type="ECO:0000256" key="1">
    <source>
        <dbReference type="ARBA" id="ARBA00007074"/>
    </source>
</evidence>
<dbReference type="AlphaFoldDB" id="A0A518C016"/>
<proteinExistence type="inferred from homology"/>
<dbReference type="InterPro" id="IPR051202">
    <property type="entry name" value="Peptidase_C40"/>
</dbReference>
<dbReference type="OrthoDB" id="9808890at2"/>